<dbReference type="EC" id="2.4.-.-" evidence="6"/>
<sequence length="283" mass="30780">MGSPRCSVVIPTYNRSAVLAYAIRSVLAQTMEEFELLVVGDGCDDDSEDLVSGCADSRVHWLNLPVNTGHQSGPNNAALRRAASPFVAYLGHDDLWLPGHLEAIMPALEKGAAFVHSSVAICSPGRSLRRLDKPPWWRIRGRRKPWIPPTCFAHPVAPAIRLGGWPGPDACGRVDPEAQLAWALTRGGGRRVHIPRLTAVKLPAAHRENCYLDANALEQAAWWALISHAQDSEASVAEAVRLNRPPVAPKANATKMPGPILSTPKRHQVRRRYKGLPPVSGAD</sequence>
<dbReference type="RefSeq" id="WP_354695423.1">
    <property type="nucleotide sequence ID" value="NZ_JAZHOG010000006.1"/>
</dbReference>
<protein>
    <submittedName>
        <fullName evidence="6">Glycosyltransferase family 2 protein</fullName>
        <ecNumber evidence="6">2.4.-.-</ecNumber>
    </submittedName>
</protein>
<dbReference type="PANTHER" id="PTHR43685:SF5">
    <property type="entry name" value="GLYCOSYLTRANSFERASE EPSE-RELATED"/>
    <property type="match status" value="1"/>
</dbReference>
<keyword evidence="7" id="KW-1185">Reference proteome</keyword>
<evidence type="ECO:0000256" key="3">
    <source>
        <dbReference type="ARBA" id="ARBA00022679"/>
    </source>
</evidence>
<proteinExistence type="inferred from homology"/>
<keyword evidence="3 6" id="KW-0808">Transferase</keyword>
<reference evidence="6 7" key="1">
    <citation type="submission" date="2024-02" db="EMBL/GenBank/DDBJ databases">
        <title>A novel Wenzhouxiangellaceae bacterium, isolated from coastal sediments.</title>
        <authorList>
            <person name="Du Z.-J."/>
            <person name="Ye Y.-Q."/>
            <person name="Zhang X.-Y."/>
        </authorList>
    </citation>
    <scope>NUCLEOTIDE SEQUENCE [LARGE SCALE GENOMIC DNA]</scope>
    <source>
        <strain evidence="6 7">CH-27</strain>
    </source>
</reference>
<dbReference type="Pfam" id="PF00535">
    <property type="entry name" value="Glycos_transf_2"/>
    <property type="match status" value="1"/>
</dbReference>
<evidence type="ECO:0000256" key="4">
    <source>
        <dbReference type="SAM" id="MobiDB-lite"/>
    </source>
</evidence>
<keyword evidence="2 6" id="KW-0328">Glycosyltransferase</keyword>
<comment type="caution">
    <text evidence="6">The sequence shown here is derived from an EMBL/GenBank/DDBJ whole genome shotgun (WGS) entry which is preliminary data.</text>
</comment>
<evidence type="ECO:0000259" key="5">
    <source>
        <dbReference type="Pfam" id="PF00535"/>
    </source>
</evidence>
<name>A0AAW9RKF5_9GAMM</name>
<feature type="compositionally biased region" description="Basic residues" evidence="4">
    <location>
        <begin position="264"/>
        <end position="274"/>
    </location>
</feature>
<dbReference type="CDD" id="cd00761">
    <property type="entry name" value="Glyco_tranf_GTA_type"/>
    <property type="match status" value="1"/>
</dbReference>
<evidence type="ECO:0000313" key="7">
    <source>
        <dbReference type="Proteomes" id="UP001359886"/>
    </source>
</evidence>
<evidence type="ECO:0000313" key="6">
    <source>
        <dbReference type="EMBL" id="MEJ8568101.1"/>
    </source>
</evidence>
<feature type="region of interest" description="Disordered" evidence="4">
    <location>
        <begin position="247"/>
        <end position="283"/>
    </location>
</feature>
<dbReference type="PANTHER" id="PTHR43685">
    <property type="entry name" value="GLYCOSYLTRANSFERASE"/>
    <property type="match status" value="1"/>
</dbReference>
<evidence type="ECO:0000256" key="1">
    <source>
        <dbReference type="ARBA" id="ARBA00006739"/>
    </source>
</evidence>
<accession>A0AAW9RKF5</accession>
<dbReference type="InterPro" id="IPR001173">
    <property type="entry name" value="Glyco_trans_2-like"/>
</dbReference>
<dbReference type="SUPFAM" id="SSF53448">
    <property type="entry name" value="Nucleotide-diphospho-sugar transferases"/>
    <property type="match status" value="1"/>
</dbReference>
<feature type="domain" description="Glycosyltransferase 2-like" evidence="5">
    <location>
        <begin position="7"/>
        <end position="143"/>
    </location>
</feature>
<dbReference type="Proteomes" id="UP001359886">
    <property type="component" value="Unassembled WGS sequence"/>
</dbReference>
<dbReference type="InterPro" id="IPR029044">
    <property type="entry name" value="Nucleotide-diphossugar_trans"/>
</dbReference>
<dbReference type="Gene3D" id="3.90.550.10">
    <property type="entry name" value="Spore Coat Polysaccharide Biosynthesis Protein SpsA, Chain A"/>
    <property type="match status" value="1"/>
</dbReference>
<dbReference type="EMBL" id="JAZHOG010000006">
    <property type="protein sequence ID" value="MEJ8568101.1"/>
    <property type="molecule type" value="Genomic_DNA"/>
</dbReference>
<organism evidence="6 7">
    <name type="scientific">Elongatibacter sediminis</name>
    <dbReference type="NCBI Taxonomy" id="3119006"/>
    <lineage>
        <taxon>Bacteria</taxon>
        <taxon>Pseudomonadati</taxon>
        <taxon>Pseudomonadota</taxon>
        <taxon>Gammaproteobacteria</taxon>
        <taxon>Chromatiales</taxon>
        <taxon>Wenzhouxiangellaceae</taxon>
        <taxon>Elongatibacter</taxon>
    </lineage>
</organism>
<evidence type="ECO:0000256" key="2">
    <source>
        <dbReference type="ARBA" id="ARBA00022676"/>
    </source>
</evidence>
<dbReference type="InterPro" id="IPR050834">
    <property type="entry name" value="Glycosyltransf_2"/>
</dbReference>
<gene>
    <name evidence="6" type="ORF">V3330_10730</name>
</gene>
<comment type="similarity">
    <text evidence="1">Belongs to the glycosyltransferase 2 family.</text>
</comment>
<dbReference type="AlphaFoldDB" id="A0AAW9RKF5"/>
<dbReference type="GO" id="GO:0016757">
    <property type="term" value="F:glycosyltransferase activity"/>
    <property type="evidence" value="ECO:0007669"/>
    <property type="project" value="UniProtKB-KW"/>
</dbReference>